<dbReference type="PANTHER" id="PTHR30330:SF14">
    <property type="entry name" value="SODIUM_AMINO ACID (ALANINE) SYMPORTER"/>
    <property type="match status" value="1"/>
</dbReference>
<evidence type="ECO:0000256" key="6">
    <source>
        <dbReference type="ARBA" id="ARBA00022847"/>
    </source>
</evidence>
<feature type="transmembrane region" description="Helical" evidence="9">
    <location>
        <begin position="365"/>
        <end position="389"/>
    </location>
</feature>
<evidence type="ECO:0000256" key="2">
    <source>
        <dbReference type="ARBA" id="ARBA00009261"/>
    </source>
</evidence>
<feature type="transmembrane region" description="Helical" evidence="9">
    <location>
        <begin position="151"/>
        <end position="170"/>
    </location>
</feature>
<comment type="similarity">
    <text evidence="2 9">Belongs to the alanine or glycine:cation symporter (AGCS) (TC 2.A.25) family.</text>
</comment>
<keyword evidence="5 9" id="KW-0812">Transmembrane</keyword>
<feature type="transmembrane region" description="Helical" evidence="9">
    <location>
        <begin position="15"/>
        <end position="33"/>
    </location>
</feature>
<protein>
    <submittedName>
        <fullName evidence="10">Sodium:alanine symporter family protein</fullName>
    </submittedName>
</protein>
<evidence type="ECO:0000256" key="9">
    <source>
        <dbReference type="RuleBase" id="RU363064"/>
    </source>
</evidence>
<evidence type="ECO:0000256" key="7">
    <source>
        <dbReference type="ARBA" id="ARBA00022989"/>
    </source>
</evidence>
<feature type="transmembrane region" description="Helical" evidence="9">
    <location>
        <begin position="243"/>
        <end position="266"/>
    </location>
</feature>
<dbReference type="InterPro" id="IPR001463">
    <property type="entry name" value="Na/Ala_symport"/>
</dbReference>
<dbReference type="KEGG" id="bpip:BPP43_05885"/>
<keyword evidence="4 9" id="KW-1003">Cell membrane</keyword>
<keyword evidence="7 9" id="KW-1133">Transmembrane helix</keyword>
<dbReference type="NCBIfam" id="TIGR00835">
    <property type="entry name" value="agcS"/>
    <property type="match status" value="1"/>
</dbReference>
<dbReference type="Proteomes" id="UP000010793">
    <property type="component" value="Chromosome"/>
</dbReference>
<proteinExistence type="inferred from homology"/>
<evidence type="ECO:0000256" key="4">
    <source>
        <dbReference type="ARBA" id="ARBA00022475"/>
    </source>
</evidence>
<feature type="transmembrane region" description="Helical" evidence="9">
    <location>
        <begin position="305"/>
        <end position="331"/>
    </location>
</feature>
<dbReference type="AlphaFoldDB" id="A0A3B6VKH1"/>
<sequence length="469" mass="50674">MYLIEQLVSRINSFLWDYTLLIFLCGTGLYFTIRLRFIQIREFKDSFKSTFGSVSLKGNAADEHGMSSFQSLATSIAAQVGTGNLAGAATALVSGGPGAIFWMWVSAFLGMSTIFAEATLAQKFKTYKDGQVIGGPAYYIQAAYKGAFGKFLAGLFAVLIILALGIMGNMVQSNSISSAFSNSFPVNNKVVGVIVAIISGFIFLGGVKRIASFTEKIVPIMAISYLLGAIILILLNITKVPHAFYMIFVSAFNPEAIIGGSLGIGIQQAMRFGIARGLFSNEAGMGSTPHAHAIAKVDHPCEQGVVAMMGVFFTFIVLTLTALVILTSGILENQVYNLESPSLISESLKGIGLAQSAFQMKFGHVGVIFIALCLLFFAFSTIIAWYFFGEQNIKYLFGQKAAKVYALVVVVFIFIGSTLKVDLVWSLADCFNGLMVIPNLLGILALSPLVSSLVKDYKRFKKEKKNKAN</sequence>
<dbReference type="FunFam" id="1.20.1740.10:FF:000004">
    <property type="entry name" value="Sodium:alanine symporter family protein"/>
    <property type="match status" value="1"/>
</dbReference>
<feature type="transmembrane region" description="Helical" evidence="9">
    <location>
        <begin position="219"/>
        <end position="237"/>
    </location>
</feature>
<keyword evidence="6 9" id="KW-0769">Symport</keyword>
<feature type="transmembrane region" description="Helical" evidence="9">
    <location>
        <begin position="401"/>
        <end position="419"/>
    </location>
</feature>
<dbReference type="PROSITE" id="PS00873">
    <property type="entry name" value="NA_ALANINE_SYMP"/>
    <property type="match status" value="1"/>
</dbReference>
<keyword evidence="3 9" id="KW-0813">Transport</keyword>
<dbReference type="PRINTS" id="PR00175">
    <property type="entry name" value="NAALASMPORT"/>
</dbReference>
<evidence type="ECO:0000256" key="3">
    <source>
        <dbReference type="ARBA" id="ARBA00022448"/>
    </source>
</evidence>
<feature type="transmembrane region" description="Helical" evidence="9">
    <location>
        <begin position="190"/>
        <end position="207"/>
    </location>
</feature>
<evidence type="ECO:0000313" key="10">
    <source>
        <dbReference type="EMBL" id="AGA66421.1"/>
    </source>
</evidence>
<keyword evidence="11" id="KW-1185">Reference proteome</keyword>
<accession>A0A3B6VKH1</accession>
<organism evidence="10 11">
    <name type="scientific">Brachyspira pilosicoli P43/6/78</name>
    <dbReference type="NCBI Taxonomy" id="1042417"/>
    <lineage>
        <taxon>Bacteria</taxon>
        <taxon>Pseudomonadati</taxon>
        <taxon>Spirochaetota</taxon>
        <taxon>Spirochaetia</taxon>
        <taxon>Brachyspirales</taxon>
        <taxon>Brachyspiraceae</taxon>
        <taxon>Brachyspira</taxon>
    </lineage>
</organism>
<keyword evidence="8 9" id="KW-0472">Membrane</keyword>
<feature type="transmembrane region" description="Helical" evidence="9">
    <location>
        <begin position="431"/>
        <end position="454"/>
    </location>
</feature>
<comment type="subcellular location">
    <subcellularLocation>
        <location evidence="1 9">Cell membrane</location>
        <topology evidence="1 9">Multi-pass membrane protein</topology>
    </subcellularLocation>
</comment>
<dbReference type="GO" id="GO:0005283">
    <property type="term" value="F:amino acid:sodium symporter activity"/>
    <property type="evidence" value="ECO:0007669"/>
    <property type="project" value="InterPro"/>
</dbReference>
<dbReference type="Gene3D" id="1.20.1740.10">
    <property type="entry name" value="Amino acid/polyamine transporter I"/>
    <property type="match status" value="1"/>
</dbReference>
<evidence type="ECO:0000256" key="1">
    <source>
        <dbReference type="ARBA" id="ARBA00004651"/>
    </source>
</evidence>
<dbReference type="Pfam" id="PF01235">
    <property type="entry name" value="Na_Ala_symp"/>
    <property type="match status" value="1"/>
</dbReference>
<dbReference type="PANTHER" id="PTHR30330">
    <property type="entry name" value="AGSS FAMILY TRANSPORTER, SODIUM-ALANINE"/>
    <property type="match status" value="1"/>
</dbReference>
<reference evidence="10 11" key="1">
    <citation type="journal article" date="2013" name="Genome Announc.">
        <title>Complete Genome Sequence of the Porcine Strain Brachyspira pilosicoli P43/6/78(T.).</title>
        <authorList>
            <person name="Lin C."/>
            <person name="den Bakker H.C."/>
            <person name="Suzuki H."/>
            <person name="Lefebure T."/>
            <person name="Ponnala L."/>
            <person name="Sun Q."/>
            <person name="Stanhope M.J."/>
            <person name="Wiedmann M."/>
            <person name="Duhamel G.E."/>
        </authorList>
    </citation>
    <scope>NUCLEOTIDE SEQUENCE [LARGE SCALE GENOMIC DNA]</scope>
    <source>
        <strain evidence="10 11">P43/6/78</strain>
    </source>
</reference>
<dbReference type="RefSeq" id="WP_014932641.1">
    <property type="nucleotide sequence ID" value="NC_019908.1"/>
</dbReference>
<evidence type="ECO:0000256" key="8">
    <source>
        <dbReference type="ARBA" id="ARBA00023136"/>
    </source>
</evidence>
<evidence type="ECO:0000256" key="5">
    <source>
        <dbReference type="ARBA" id="ARBA00022692"/>
    </source>
</evidence>
<feature type="transmembrane region" description="Helical" evidence="9">
    <location>
        <begin position="99"/>
        <end position="120"/>
    </location>
</feature>
<evidence type="ECO:0000313" key="11">
    <source>
        <dbReference type="Proteomes" id="UP000010793"/>
    </source>
</evidence>
<gene>
    <name evidence="10" type="ORF">BPP43_05885</name>
</gene>
<name>A0A3B6VKH1_BRAPL</name>
<dbReference type="EMBL" id="CP002873">
    <property type="protein sequence ID" value="AGA66421.1"/>
    <property type="molecule type" value="Genomic_DNA"/>
</dbReference>
<dbReference type="GO" id="GO:0005886">
    <property type="term" value="C:plasma membrane"/>
    <property type="evidence" value="ECO:0007669"/>
    <property type="project" value="UniProtKB-SubCell"/>
</dbReference>